<dbReference type="Pfam" id="PF13439">
    <property type="entry name" value="Glyco_transf_4"/>
    <property type="match status" value="1"/>
</dbReference>
<feature type="domain" description="Transglutaminase-like" evidence="3">
    <location>
        <begin position="129"/>
        <end position="190"/>
    </location>
</feature>
<evidence type="ECO:0000313" key="6">
    <source>
        <dbReference type="Proteomes" id="UP000235916"/>
    </source>
</evidence>
<dbReference type="AlphaFoldDB" id="A0A2N8KSQ2"/>
<dbReference type="Proteomes" id="UP000235916">
    <property type="component" value="Unassembled WGS sequence"/>
</dbReference>
<feature type="transmembrane region" description="Helical" evidence="1">
    <location>
        <begin position="312"/>
        <end position="332"/>
    </location>
</feature>
<proteinExistence type="predicted"/>
<evidence type="ECO:0000259" key="3">
    <source>
        <dbReference type="Pfam" id="PF01841"/>
    </source>
</evidence>
<dbReference type="InterPro" id="IPR050194">
    <property type="entry name" value="Glycosyltransferase_grp1"/>
</dbReference>
<dbReference type="SUPFAM" id="SSF54001">
    <property type="entry name" value="Cysteine proteinases"/>
    <property type="match status" value="1"/>
</dbReference>
<evidence type="ECO:0000313" key="5">
    <source>
        <dbReference type="EMBL" id="PND36473.1"/>
    </source>
</evidence>
<dbReference type="OrthoDB" id="267270at2"/>
<accession>A0A2N8KSQ2</accession>
<evidence type="ECO:0008006" key="7">
    <source>
        <dbReference type="Google" id="ProtNLM"/>
    </source>
</evidence>
<keyword evidence="6" id="KW-1185">Reference proteome</keyword>
<dbReference type="InterPro" id="IPR028098">
    <property type="entry name" value="Glyco_trans_4-like_N"/>
</dbReference>
<dbReference type="Gene3D" id="3.40.50.2000">
    <property type="entry name" value="Glycogen Phosphorylase B"/>
    <property type="match status" value="2"/>
</dbReference>
<dbReference type="Gene3D" id="3.10.620.30">
    <property type="match status" value="1"/>
</dbReference>
<keyword evidence="1" id="KW-1133">Transmembrane helix</keyword>
<keyword evidence="1" id="KW-0812">Transmembrane</keyword>
<dbReference type="SUPFAM" id="SSF53756">
    <property type="entry name" value="UDP-Glycosyltransferase/glycogen phosphorylase"/>
    <property type="match status" value="1"/>
</dbReference>
<dbReference type="GO" id="GO:0016757">
    <property type="term" value="F:glycosyltransferase activity"/>
    <property type="evidence" value="ECO:0007669"/>
    <property type="project" value="InterPro"/>
</dbReference>
<protein>
    <recommendedName>
        <fullName evidence="7">Transglutaminase-like domain-containing protein</fullName>
    </recommendedName>
</protein>
<dbReference type="InterPro" id="IPR002931">
    <property type="entry name" value="Transglutaminase-like"/>
</dbReference>
<feature type="domain" description="Glycosyltransferase subfamily 4-like N-terminal" evidence="4">
    <location>
        <begin position="362"/>
        <end position="512"/>
    </location>
</feature>
<keyword evidence="1" id="KW-0472">Membrane</keyword>
<dbReference type="Pfam" id="PF00534">
    <property type="entry name" value="Glycos_transf_1"/>
    <property type="match status" value="1"/>
</dbReference>
<name>A0A2N8KSQ2_9BURK</name>
<dbReference type="InterPro" id="IPR001296">
    <property type="entry name" value="Glyco_trans_1"/>
</dbReference>
<evidence type="ECO:0000256" key="1">
    <source>
        <dbReference type="SAM" id="Phobius"/>
    </source>
</evidence>
<feature type="domain" description="Glycosyl transferase family 1" evidence="2">
    <location>
        <begin position="524"/>
        <end position="676"/>
    </location>
</feature>
<sequence length="716" mass="78316">MLVISGASPWLSEGRWRWGQRLGWLLVLLPLLILLPQVLGSTDRVRLRNALVLDESVNPAIDWPASAPPPSFKREQAPASAVFVEQVRKLGLAELPGPWERSLAIASHLLSSAPVLTGGPIQSDLQRTYQRIVQDGEGYCGDFVRSFMALAHAAKIPTRSWGFAFDGFGGHGHIWVEIWNEPLARWQLLDVFNNVYFSRSQGPLSAHEVRAALLARDAELRMLPIAPKARPGYVEDAKAWEYYHRGETQWFQWLGDNLESYDREPAVRITGSLSRSLEQFAAIATGVYPGMAIWPMAESQAAHAHLRRLKTALPLLGLSLAAGLVLLLLSALRLRRLRPALQAWSREHGHVLLVGPLPPPAGGMANQCEQLLRLLKAEGVQVRLLRNNPPYRPAWTGRVPVLRAVVRLLAYVLAARREIRGARVVHIMANSGWAWHLFVLPVARLALGRGVPLIINYRGGLADEFLSQGPAHVRRLLSRADLRVTPSAFLQRVFAKHGLSAEIIPNIIDLSRFKAKTPAVAASAPVLLVARNLEPIYDNATAIRAFARVREQFPAARLIVAGEGPERAALQQLCEQLQIAAAVEFAGRVNNADMPTLYQRADLALNASTVDNMPISILEAFASGVPVVSTDAGGIPDLLESGRTGLLVPIGDAEAMAAAALRLLQDLDLARRFSLAAHAEAQRYAWSAVKPLWLAAYDRAGLARQAAVAPFPSASA</sequence>
<dbReference type="Pfam" id="PF01841">
    <property type="entry name" value="Transglut_core"/>
    <property type="match status" value="1"/>
</dbReference>
<evidence type="ECO:0000259" key="4">
    <source>
        <dbReference type="Pfam" id="PF13439"/>
    </source>
</evidence>
<organism evidence="5 6">
    <name type="scientific">Kinneretia aquatilis</name>
    <dbReference type="NCBI Taxonomy" id="2070761"/>
    <lineage>
        <taxon>Bacteria</taxon>
        <taxon>Pseudomonadati</taxon>
        <taxon>Pseudomonadota</taxon>
        <taxon>Betaproteobacteria</taxon>
        <taxon>Burkholderiales</taxon>
        <taxon>Sphaerotilaceae</taxon>
        <taxon>Roseateles</taxon>
    </lineage>
</organism>
<evidence type="ECO:0000259" key="2">
    <source>
        <dbReference type="Pfam" id="PF00534"/>
    </source>
</evidence>
<dbReference type="EMBL" id="POSP01000004">
    <property type="protein sequence ID" value="PND36473.1"/>
    <property type="molecule type" value="Genomic_DNA"/>
</dbReference>
<dbReference type="PANTHER" id="PTHR45947">
    <property type="entry name" value="SULFOQUINOVOSYL TRANSFERASE SQD2"/>
    <property type="match status" value="1"/>
</dbReference>
<dbReference type="PANTHER" id="PTHR45947:SF3">
    <property type="entry name" value="SULFOQUINOVOSYL TRANSFERASE SQD2"/>
    <property type="match status" value="1"/>
</dbReference>
<reference evidence="5 6" key="1">
    <citation type="submission" date="2018-01" db="EMBL/GenBank/DDBJ databases">
        <title>Draft genome sequence of Paucibacter aquatile CR182 isolated from freshwater of the Nakdong River.</title>
        <authorList>
            <person name="Choi A."/>
            <person name="Chung E.J."/>
        </authorList>
    </citation>
    <scope>NUCLEOTIDE SEQUENCE [LARGE SCALE GENOMIC DNA]</scope>
    <source>
        <strain evidence="5 6">CR182</strain>
    </source>
</reference>
<comment type="caution">
    <text evidence="5">The sequence shown here is derived from an EMBL/GenBank/DDBJ whole genome shotgun (WGS) entry which is preliminary data.</text>
</comment>
<dbReference type="CDD" id="cd03801">
    <property type="entry name" value="GT4_PimA-like"/>
    <property type="match status" value="1"/>
</dbReference>
<dbReference type="InterPro" id="IPR038765">
    <property type="entry name" value="Papain-like_cys_pep_sf"/>
</dbReference>
<gene>
    <name evidence="5" type="ORF">C1O66_22600</name>
</gene>